<keyword evidence="3" id="KW-1185">Reference proteome</keyword>
<sequence>MMTSDPTSVPAQTLQAIKAMTQAEAVAELKTVLRAAIKLEMATIPIYLYTYYSVCRKPGRKDPATEPTQPVPPSEAFPLAGSLYGNQAGAVIMSVAVEEMLHMSLAMNLLTSMLDAGETLPQIYDGLTFGNTGGIVLPALSTLTPQTGRTPGGLPVETITGNALEIPLAKLSLEQLHHFMRIEYPGKKDSVSVVVDPLAPDWATIGEVYDYAKALIQFGNSGASMDDAVFQKTGATQIGSDNYSASSIDTLSSGNKWFTFDNPPVVGTDAPPAQVAVSTVAQFENDDNHDHEGDDALFRIASANDAISAINTICEQGEGADFTDFVERDDLEESHYYKFWSLCAQLDGYPAQMQTPPQVAGLPAPATIAPQIIDLGARFVYDFPTNPKASDYHTAARSVVDVANGLFQYMLIMSETTLLVPTAQQKLYFNKTMHQSMIWVMDKFYQDLRHVQDRGRAIVPTFENPFPTGTTRENAFAQLQALVVTCKAKANTLHGYKAFGWNLDDIAALPDVSPFWRGDTGVVPSPLPAFLIVPDVPAVTPDENNAGPALPETPIGAAHPTYQGTQKFPATPPEDAQLDHAAGAGNWVRHACMGLNSCKNQGRTLNNDCAGQGWCATSLGYNPSNPAAPLVSDHTCHVKNDCQGQGGCGLYGTQDELNVPGGNACQTTGSCATPINAERFITEGDNRKKSVWKQARAHFNGAVWPTLPASGGGTVPPPADGQNYPADTALFAHGPTIEWIANASGEGMTACGSSGMSGAGSCA</sequence>
<name>A0A975YFX7_9RHOB</name>
<dbReference type="PANTHER" id="PTHR34400">
    <property type="match status" value="1"/>
</dbReference>
<dbReference type="Proteomes" id="UP000693972">
    <property type="component" value="Unassembled WGS sequence"/>
</dbReference>
<feature type="domain" description="Iminophenyl-pyruvate dimer synthase" evidence="1">
    <location>
        <begin position="290"/>
        <end position="342"/>
    </location>
</feature>
<evidence type="ECO:0000259" key="1">
    <source>
        <dbReference type="Pfam" id="PF12902"/>
    </source>
</evidence>
<dbReference type="PANTHER" id="PTHR34400:SF4">
    <property type="entry name" value="MEMBRANE PROTEIN"/>
    <property type="match status" value="1"/>
</dbReference>
<dbReference type="EMBL" id="CP078073">
    <property type="protein sequence ID" value="QXL87879.1"/>
    <property type="molecule type" value="Genomic_DNA"/>
</dbReference>
<dbReference type="InterPro" id="IPR012347">
    <property type="entry name" value="Ferritin-like"/>
</dbReference>
<dbReference type="RefSeq" id="WP_257894726.1">
    <property type="nucleotide sequence ID" value="NZ_JAIMBW010000001.1"/>
</dbReference>
<reference evidence="2 3" key="1">
    <citation type="submission" date="2021-07" db="EMBL/GenBank/DDBJ databases">
        <title>Karlodiniumbacter phycospheric gen. nov., sp. nov., a phycosphere bacterium isolated from karlodinium veneficum.</title>
        <authorList>
            <person name="Peng Y."/>
            <person name="Jiang L."/>
            <person name="Lee J."/>
        </authorList>
    </citation>
    <scope>NUCLEOTIDE SEQUENCE</scope>
    <source>
        <strain evidence="2 3">N5</strain>
    </source>
</reference>
<dbReference type="AlphaFoldDB" id="A0A975YFX7"/>
<gene>
    <name evidence="2" type="ORF">KUL25_21190</name>
</gene>
<accession>A0A975YFX7</accession>
<evidence type="ECO:0000313" key="2">
    <source>
        <dbReference type="EMBL" id="QXL87879.1"/>
    </source>
</evidence>
<dbReference type="Pfam" id="PF12902">
    <property type="entry name" value="Ferritin-like"/>
    <property type="match status" value="2"/>
</dbReference>
<proteinExistence type="predicted"/>
<dbReference type="InterPro" id="IPR026820">
    <property type="entry name" value="VioB/RebD_dom"/>
</dbReference>
<organism evidence="2">
    <name type="scientific">Gymnodinialimonas phycosphaerae</name>
    <dbReference type="NCBI Taxonomy" id="2841589"/>
    <lineage>
        <taxon>Bacteria</taxon>
        <taxon>Pseudomonadati</taxon>
        <taxon>Pseudomonadota</taxon>
        <taxon>Alphaproteobacteria</taxon>
        <taxon>Rhodobacterales</taxon>
        <taxon>Paracoccaceae</taxon>
        <taxon>Gymnodinialimonas</taxon>
    </lineage>
</organism>
<dbReference type="EMBL" id="JAIMBW010000001">
    <property type="protein sequence ID" value="MBY4895284.1"/>
    <property type="molecule type" value="Genomic_DNA"/>
</dbReference>
<protein>
    <submittedName>
        <fullName evidence="2">Ferritin-like protein</fullName>
    </submittedName>
</protein>
<dbReference type="Gene3D" id="1.20.1260.10">
    <property type="match status" value="1"/>
</dbReference>
<feature type="domain" description="Iminophenyl-pyruvate dimer synthase" evidence="1">
    <location>
        <begin position="33"/>
        <end position="242"/>
    </location>
</feature>
<evidence type="ECO:0000313" key="3">
    <source>
        <dbReference type="Proteomes" id="UP000693972"/>
    </source>
</evidence>